<accession>A0A0X3NK10</accession>
<feature type="non-terminal residue" evidence="2">
    <location>
        <position position="1"/>
    </location>
</feature>
<evidence type="ECO:0000256" key="1">
    <source>
        <dbReference type="SAM" id="MobiDB-lite"/>
    </source>
</evidence>
<dbReference type="EMBL" id="GEEE01023270">
    <property type="protein sequence ID" value="JAP39955.1"/>
    <property type="molecule type" value="Transcribed_RNA"/>
</dbReference>
<gene>
    <name evidence="2" type="ORF">TR165235</name>
</gene>
<sequence length="107" mass="11451">QPVVGPRKPDQLGCPASPSSQQANRGPEQTEICSTGAAGESIRLYRLAARACGCIVPTEGWKRAAQVLRYSTEACPRVCLPGLNVAKLGAKHSAHFEPILFEHCHSD</sequence>
<proteinExistence type="predicted"/>
<feature type="region of interest" description="Disordered" evidence="1">
    <location>
        <begin position="1"/>
        <end position="30"/>
    </location>
</feature>
<dbReference type="AlphaFoldDB" id="A0A0X3NK10"/>
<evidence type="ECO:0000313" key="2">
    <source>
        <dbReference type="EMBL" id="JAP39955.1"/>
    </source>
</evidence>
<organism evidence="2">
    <name type="scientific">Schistocephalus solidus</name>
    <name type="common">Tapeworm</name>
    <dbReference type="NCBI Taxonomy" id="70667"/>
    <lineage>
        <taxon>Eukaryota</taxon>
        <taxon>Metazoa</taxon>
        <taxon>Spiralia</taxon>
        <taxon>Lophotrochozoa</taxon>
        <taxon>Platyhelminthes</taxon>
        <taxon>Cestoda</taxon>
        <taxon>Eucestoda</taxon>
        <taxon>Diphyllobothriidea</taxon>
        <taxon>Diphyllobothriidae</taxon>
        <taxon>Schistocephalus</taxon>
    </lineage>
</organism>
<protein>
    <submittedName>
        <fullName evidence="2">Uncharacterized protein</fullName>
    </submittedName>
</protein>
<name>A0A0X3NK10_SCHSO</name>
<reference evidence="2" key="1">
    <citation type="submission" date="2016-01" db="EMBL/GenBank/DDBJ databases">
        <title>Reference transcriptome for the parasite Schistocephalus solidus: insights into the molecular evolution of parasitism.</title>
        <authorList>
            <person name="Hebert F.O."/>
            <person name="Grambauer S."/>
            <person name="Barber I."/>
            <person name="Landry C.R."/>
            <person name="Aubin-Horth N."/>
        </authorList>
    </citation>
    <scope>NUCLEOTIDE SEQUENCE</scope>
</reference>